<dbReference type="EMBL" id="JAQQFN010000029">
    <property type="protein sequence ID" value="MFL9887631.1"/>
    <property type="molecule type" value="Genomic_DNA"/>
</dbReference>
<name>A0ABW8ZYL4_9BURK</name>
<evidence type="ECO:0000313" key="2">
    <source>
        <dbReference type="EMBL" id="MFL9887631.1"/>
    </source>
</evidence>
<proteinExistence type="predicted"/>
<accession>A0ABW8ZYL4</accession>
<comment type="caution">
    <text evidence="2">The sequence shown here is derived from an EMBL/GenBank/DDBJ whole genome shotgun (WGS) entry which is preliminary data.</text>
</comment>
<sequence length="72" mass="8108">MSFMRGDSKVRDVDELPAGHAQRTAPPYRMTRGARLAGPLPGSGMKHAFVVLIYDDLSDWRQHEGNRTDRLV</sequence>
<feature type="compositionally biased region" description="Basic and acidic residues" evidence="1">
    <location>
        <begin position="1"/>
        <end position="14"/>
    </location>
</feature>
<feature type="region of interest" description="Disordered" evidence="1">
    <location>
        <begin position="1"/>
        <end position="33"/>
    </location>
</feature>
<protein>
    <submittedName>
        <fullName evidence="2">Uncharacterized protein</fullName>
    </submittedName>
</protein>
<reference evidence="2 3" key="1">
    <citation type="journal article" date="2024" name="Chem. Sci.">
        <title>Discovery of megapolipeptins by genome mining of a Burkholderiales bacteria collection.</title>
        <authorList>
            <person name="Paulo B.S."/>
            <person name="Recchia M.J.J."/>
            <person name="Lee S."/>
            <person name="Fergusson C.H."/>
            <person name="Romanowski S.B."/>
            <person name="Hernandez A."/>
            <person name="Krull N."/>
            <person name="Liu D.Y."/>
            <person name="Cavanagh H."/>
            <person name="Bos A."/>
            <person name="Gray C.A."/>
            <person name="Murphy B.T."/>
            <person name="Linington R.G."/>
            <person name="Eustaquio A.S."/>
        </authorList>
    </citation>
    <scope>NUCLEOTIDE SEQUENCE [LARGE SCALE GENOMIC DNA]</scope>
    <source>
        <strain evidence="2 3">RL16-012-BIC-B</strain>
    </source>
</reference>
<evidence type="ECO:0000313" key="3">
    <source>
        <dbReference type="Proteomes" id="UP001629249"/>
    </source>
</evidence>
<dbReference type="RefSeq" id="WP_408335848.1">
    <property type="nucleotide sequence ID" value="NZ_JAQQFH010000061.1"/>
</dbReference>
<organism evidence="2 3">
    <name type="scientific">Paraburkholderia agricolaris</name>
    <dbReference type="NCBI Taxonomy" id="2152888"/>
    <lineage>
        <taxon>Bacteria</taxon>
        <taxon>Pseudomonadati</taxon>
        <taxon>Pseudomonadota</taxon>
        <taxon>Betaproteobacteria</taxon>
        <taxon>Burkholderiales</taxon>
        <taxon>Burkholderiaceae</taxon>
        <taxon>Paraburkholderia</taxon>
    </lineage>
</organism>
<dbReference type="Proteomes" id="UP001629249">
    <property type="component" value="Unassembled WGS sequence"/>
</dbReference>
<gene>
    <name evidence="2" type="ORF">PQR66_31700</name>
</gene>
<keyword evidence="3" id="KW-1185">Reference proteome</keyword>
<evidence type="ECO:0000256" key="1">
    <source>
        <dbReference type="SAM" id="MobiDB-lite"/>
    </source>
</evidence>